<dbReference type="EMBL" id="JAUCMV010000003">
    <property type="protein sequence ID" value="KAK0408174.1"/>
    <property type="molecule type" value="Genomic_DNA"/>
</dbReference>
<keyword evidence="2" id="KW-1185">Reference proteome</keyword>
<proteinExistence type="predicted"/>
<gene>
    <name evidence="1" type="ORF">QR680_003813</name>
</gene>
<comment type="caution">
    <text evidence="1">The sequence shown here is derived from an EMBL/GenBank/DDBJ whole genome shotgun (WGS) entry which is preliminary data.</text>
</comment>
<organism evidence="1 2">
    <name type="scientific">Steinernema hermaphroditum</name>
    <dbReference type="NCBI Taxonomy" id="289476"/>
    <lineage>
        <taxon>Eukaryota</taxon>
        <taxon>Metazoa</taxon>
        <taxon>Ecdysozoa</taxon>
        <taxon>Nematoda</taxon>
        <taxon>Chromadorea</taxon>
        <taxon>Rhabditida</taxon>
        <taxon>Tylenchina</taxon>
        <taxon>Panagrolaimomorpha</taxon>
        <taxon>Strongyloidoidea</taxon>
        <taxon>Steinernematidae</taxon>
        <taxon>Steinernema</taxon>
    </lineage>
</organism>
<sequence length="428" mass="48335">MDTLPFAFYDAVISSLDDPLPVTSIGSLWSPIAMDHIQKRISISVCFRFNGRFEECTFMKEPYVYLNAFEFVDLLQKDGRFVRIKSVFIMDSLSANLHWGRSTKWTRVDRSARKRLLQAVAAKYRPATSGLLYMPTCKRTLQKHFLKKAPPMANLSMLKLGYVGRRSEKFLQTTLQTCPHLVDLTLLGSWTNNVKDAIIDFIHRSTNLSFDARTTQIDFDYQEITVIFDHWKRLRMATDEQPGCKTWDFQARTTFTGMELIFYTSTLTMNNMFRIEHPRGQTLTGRSFSALRSTQAFMTPKGSSLADQEAAPAAGSSAAFVHSGGAQVANAPGAIPVVELPPSPKDRGSAEILEDFSCCCVSFVNGSKSWGMKMRLKYGLCRNSHNQSIRVLHLCPTRLLQSCQLKLLLQMLQQPVVKLHQALDSSND</sequence>
<evidence type="ECO:0000313" key="2">
    <source>
        <dbReference type="Proteomes" id="UP001175271"/>
    </source>
</evidence>
<reference evidence="1" key="1">
    <citation type="submission" date="2023-06" db="EMBL/GenBank/DDBJ databases">
        <title>Genomic analysis of the entomopathogenic nematode Steinernema hermaphroditum.</title>
        <authorList>
            <person name="Schwarz E.M."/>
            <person name="Heppert J.K."/>
            <person name="Baniya A."/>
            <person name="Schwartz H.T."/>
            <person name="Tan C.-H."/>
            <person name="Antoshechkin I."/>
            <person name="Sternberg P.W."/>
            <person name="Goodrich-Blair H."/>
            <person name="Dillman A.R."/>
        </authorList>
    </citation>
    <scope>NUCLEOTIDE SEQUENCE</scope>
    <source>
        <strain evidence="1">PS9179</strain>
        <tissue evidence="1">Whole animal</tissue>
    </source>
</reference>
<name>A0AA39HNX4_9BILA</name>
<accession>A0AA39HNX4</accession>
<dbReference type="Proteomes" id="UP001175271">
    <property type="component" value="Unassembled WGS sequence"/>
</dbReference>
<protein>
    <submittedName>
        <fullName evidence="1">Uncharacterized protein</fullName>
    </submittedName>
</protein>
<evidence type="ECO:0000313" key="1">
    <source>
        <dbReference type="EMBL" id="KAK0408174.1"/>
    </source>
</evidence>
<dbReference type="AlphaFoldDB" id="A0AA39HNX4"/>